<evidence type="ECO:0000256" key="8">
    <source>
        <dbReference type="ARBA" id="ARBA00022989"/>
    </source>
</evidence>
<dbReference type="PROSITE" id="PS50885">
    <property type="entry name" value="HAMP"/>
    <property type="match status" value="1"/>
</dbReference>
<dbReference type="Pfam" id="PF00512">
    <property type="entry name" value="HisKA"/>
    <property type="match status" value="1"/>
</dbReference>
<dbReference type="SUPFAM" id="SSF158472">
    <property type="entry name" value="HAMP domain-like"/>
    <property type="match status" value="1"/>
</dbReference>
<dbReference type="SUPFAM" id="SSF47384">
    <property type="entry name" value="Homodimeric domain of signal transducing histidine kinase"/>
    <property type="match status" value="1"/>
</dbReference>
<dbReference type="Gene3D" id="3.30.565.10">
    <property type="entry name" value="Histidine kinase-like ATPase, C-terminal domain"/>
    <property type="match status" value="1"/>
</dbReference>
<dbReference type="CDD" id="cd06225">
    <property type="entry name" value="HAMP"/>
    <property type="match status" value="1"/>
</dbReference>
<evidence type="ECO:0000256" key="9">
    <source>
        <dbReference type="ARBA" id="ARBA00023012"/>
    </source>
</evidence>
<dbReference type="Pfam" id="PF02518">
    <property type="entry name" value="HATPase_c"/>
    <property type="match status" value="1"/>
</dbReference>
<dbReference type="InterPro" id="IPR003660">
    <property type="entry name" value="HAMP_dom"/>
</dbReference>
<evidence type="ECO:0000256" key="11">
    <source>
        <dbReference type="SAM" id="MobiDB-lite"/>
    </source>
</evidence>
<dbReference type="SMART" id="SM00387">
    <property type="entry name" value="HATPase_c"/>
    <property type="match status" value="1"/>
</dbReference>
<dbReference type="RefSeq" id="WP_278013004.1">
    <property type="nucleotide sequence ID" value="NZ_CP121208.1"/>
</dbReference>
<dbReference type="PANTHER" id="PTHR45436:SF5">
    <property type="entry name" value="SENSOR HISTIDINE KINASE TRCS"/>
    <property type="match status" value="1"/>
</dbReference>
<dbReference type="PROSITE" id="PS50109">
    <property type="entry name" value="HIS_KIN"/>
    <property type="match status" value="1"/>
</dbReference>
<keyword evidence="16" id="KW-1185">Reference proteome</keyword>
<reference evidence="15 16" key="1">
    <citation type="submission" date="2023-03" db="EMBL/GenBank/DDBJ databases">
        <title>Complete genome of Arcanobacterium canis strain DSM 25104 isolated in 2010 from a canine otitis externa in Germany.</title>
        <authorList>
            <person name="Borowiak M."/>
            <person name="Kreitlow A."/>
            <person name="Malorny B."/>
            <person name="Laemmler C."/>
            <person name="Prenger-Berninghoff E."/>
            <person name="Ploetz M."/>
            <person name="Abdulmawjood A."/>
        </authorList>
    </citation>
    <scope>NUCLEOTIDE SEQUENCE [LARGE SCALE GENOMIC DNA]</scope>
    <source>
        <strain evidence="15 16">DSM 25104</strain>
    </source>
</reference>
<proteinExistence type="predicted"/>
<dbReference type="SMART" id="SM00388">
    <property type="entry name" value="HisKA"/>
    <property type="match status" value="1"/>
</dbReference>
<sequence>MNPHDRPRWYRTLSFKLGVTFMSLLVVVFVLISFIGAQTLRTHLTWKIDTELMTSGTEIAAQTLDRMANGSRKEISTSAYTQILPSEYFVYVAYQNFKPFTVVGESVRRTVGEPAHPATLATQLTQEPITVAGTKSSQWRIITLQMVAPQTNQPIGSVVIGLPTISVDAAVANLIQKLVAFELGLGVLGGAVSFFMIRRQLRSLHAIEVATRDVASGNLSRRVPSDPSGSEVGMLGRSINVMLSQIQESFESKEASERKMKQFVSDASHELRTPLASVNGYAQLYRLGGVPADQVPHVMARVESESTRMSHLVEDLLQLARLDEGRKLNYSDVDLASVALNAVSDFEVRAPDYPIEVTDLDGEDPQSVMIIGNEEKITQVISNLLSNVRSHTPSGTAVEVAVGRSNERPDSAIVEVRDHGPGIKEKDRSRVFERFFRTDTSRSRESGGSGLGLAIVSAIMQAHSGSAEVAETPGGGLTIRLTFPRLMEKPSAPEKSHQHTAAYTAPKLTKAFTSRK</sequence>
<keyword evidence="6 12" id="KW-0812">Transmembrane</keyword>
<evidence type="ECO:0000256" key="1">
    <source>
        <dbReference type="ARBA" id="ARBA00000085"/>
    </source>
</evidence>
<organism evidence="15 16">
    <name type="scientific">Arcanobacterium canis</name>
    <dbReference type="NCBI Taxonomy" id="999183"/>
    <lineage>
        <taxon>Bacteria</taxon>
        <taxon>Bacillati</taxon>
        <taxon>Actinomycetota</taxon>
        <taxon>Actinomycetes</taxon>
        <taxon>Actinomycetales</taxon>
        <taxon>Actinomycetaceae</taxon>
        <taxon>Arcanobacterium</taxon>
    </lineage>
</organism>
<evidence type="ECO:0000256" key="3">
    <source>
        <dbReference type="ARBA" id="ARBA00012438"/>
    </source>
</evidence>
<dbReference type="SUPFAM" id="SSF55874">
    <property type="entry name" value="ATPase domain of HSP90 chaperone/DNA topoisomerase II/histidine kinase"/>
    <property type="match status" value="1"/>
</dbReference>
<keyword evidence="5" id="KW-0808">Transferase</keyword>
<dbReference type="SMART" id="SM00304">
    <property type="entry name" value="HAMP"/>
    <property type="match status" value="1"/>
</dbReference>
<evidence type="ECO:0000313" key="16">
    <source>
        <dbReference type="Proteomes" id="UP001215216"/>
    </source>
</evidence>
<dbReference type="InterPro" id="IPR005467">
    <property type="entry name" value="His_kinase_dom"/>
</dbReference>
<evidence type="ECO:0000256" key="10">
    <source>
        <dbReference type="ARBA" id="ARBA00023136"/>
    </source>
</evidence>
<dbReference type="InterPro" id="IPR003594">
    <property type="entry name" value="HATPase_dom"/>
</dbReference>
<dbReference type="GO" id="GO:0016301">
    <property type="term" value="F:kinase activity"/>
    <property type="evidence" value="ECO:0007669"/>
    <property type="project" value="UniProtKB-KW"/>
</dbReference>
<dbReference type="InterPro" id="IPR004358">
    <property type="entry name" value="Sig_transdc_His_kin-like_C"/>
</dbReference>
<evidence type="ECO:0000256" key="5">
    <source>
        <dbReference type="ARBA" id="ARBA00022679"/>
    </source>
</evidence>
<dbReference type="Gene3D" id="6.10.340.10">
    <property type="match status" value="1"/>
</dbReference>
<dbReference type="Pfam" id="PF00672">
    <property type="entry name" value="HAMP"/>
    <property type="match status" value="1"/>
</dbReference>
<dbReference type="InterPro" id="IPR036890">
    <property type="entry name" value="HATPase_C_sf"/>
</dbReference>
<keyword evidence="4" id="KW-0597">Phosphoprotein</keyword>
<evidence type="ECO:0000256" key="4">
    <source>
        <dbReference type="ARBA" id="ARBA00022553"/>
    </source>
</evidence>
<feature type="domain" description="Histidine kinase" evidence="13">
    <location>
        <begin position="266"/>
        <end position="487"/>
    </location>
</feature>
<evidence type="ECO:0000256" key="2">
    <source>
        <dbReference type="ARBA" id="ARBA00004236"/>
    </source>
</evidence>
<evidence type="ECO:0000256" key="6">
    <source>
        <dbReference type="ARBA" id="ARBA00022692"/>
    </source>
</evidence>
<keyword evidence="10 12" id="KW-0472">Membrane</keyword>
<accession>A0ABY8G2C6</accession>
<dbReference type="InterPro" id="IPR050428">
    <property type="entry name" value="TCS_sensor_his_kinase"/>
</dbReference>
<keyword evidence="8 12" id="KW-1133">Transmembrane helix</keyword>
<dbReference type="InterPro" id="IPR003661">
    <property type="entry name" value="HisK_dim/P_dom"/>
</dbReference>
<dbReference type="Proteomes" id="UP001215216">
    <property type="component" value="Chromosome"/>
</dbReference>
<feature type="domain" description="HAMP" evidence="14">
    <location>
        <begin position="198"/>
        <end position="251"/>
    </location>
</feature>
<dbReference type="PANTHER" id="PTHR45436">
    <property type="entry name" value="SENSOR HISTIDINE KINASE YKOH"/>
    <property type="match status" value="1"/>
</dbReference>
<dbReference type="CDD" id="cd00082">
    <property type="entry name" value="HisKA"/>
    <property type="match status" value="1"/>
</dbReference>
<evidence type="ECO:0000313" key="15">
    <source>
        <dbReference type="EMBL" id="WFM83609.1"/>
    </source>
</evidence>
<dbReference type="Gene3D" id="1.10.287.130">
    <property type="match status" value="1"/>
</dbReference>
<comment type="catalytic activity">
    <reaction evidence="1">
        <text>ATP + protein L-histidine = ADP + protein N-phospho-L-histidine.</text>
        <dbReference type="EC" id="2.7.13.3"/>
    </reaction>
</comment>
<keyword evidence="7 15" id="KW-0418">Kinase</keyword>
<evidence type="ECO:0000256" key="12">
    <source>
        <dbReference type="SAM" id="Phobius"/>
    </source>
</evidence>
<protein>
    <recommendedName>
        <fullName evidence="3">histidine kinase</fullName>
        <ecNumber evidence="3">2.7.13.3</ecNumber>
    </recommendedName>
</protein>
<dbReference type="EC" id="2.7.13.3" evidence="3"/>
<dbReference type="EMBL" id="CP121208">
    <property type="protein sequence ID" value="WFM83609.1"/>
    <property type="molecule type" value="Genomic_DNA"/>
</dbReference>
<keyword evidence="9" id="KW-0902">Two-component regulatory system</keyword>
<dbReference type="CDD" id="cd00075">
    <property type="entry name" value="HATPase"/>
    <property type="match status" value="1"/>
</dbReference>
<evidence type="ECO:0000256" key="7">
    <source>
        <dbReference type="ARBA" id="ARBA00022777"/>
    </source>
</evidence>
<name>A0ABY8G2C6_9ACTO</name>
<comment type="subcellular location">
    <subcellularLocation>
        <location evidence="2">Cell membrane</location>
    </subcellularLocation>
</comment>
<dbReference type="InterPro" id="IPR036097">
    <property type="entry name" value="HisK_dim/P_sf"/>
</dbReference>
<feature type="region of interest" description="Disordered" evidence="11">
    <location>
        <begin position="490"/>
        <end position="516"/>
    </location>
</feature>
<evidence type="ECO:0000259" key="14">
    <source>
        <dbReference type="PROSITE" id="PS50885"/>
    </source>
</evidence>
<evidence type="ECO:0000259" key="13">
    <source>
        <dbReference type="PROSITE" id="PS50109"/>
    </source>
</evidence>
<gene>
    <name evidence="15" type="ORF">P7079_01105</name>
</gene>
<dbReference type="PRINTS" id="PR00344">
    <property type="entry name" value="BCTRLSENSOR"/>
</dbReference>
<feature type="transmembrane region" description="Helical" evidence="12">
    <location>
        <begin position="15"/>
        <end position="37"/>
    </location>
</feature>